<accession>A0A0E9W2G4</accession>
<reference evidence="1" key="2">
    <citation type="journal article" date="2015" name="Fish Shellfish Immunol.">
        <title>Early steps in the European eel (Anguilla anguilla)-Vibrio vulnificus interaction in the gills: Role of the RtxA13 toxin.</title>
        <authorList>
            <person name="Callol A."/>
            <person name="Pajuelo D."/>
            <person name="Ebbesson L."/>
            <person name="Teles M."/>
            <person name="MacKenzie S."/>
            <person name="Amaro C."/>
        </authorList>
    </citation>
    <scope>NUCLEOTIDE SEQUENCE</scope>
</reference>
<dbReference type="AlphaFoldDB" id="A0A0E9W2G4"/>
<organism evidence="1">
    <name type="scientific">Anguilla anguilla</name>
    <name type="common">European freshwater eel</name>
    <name type="synonym">Muraena anguilla</name>
    <dbReference type="NCBI Taxonomy" id="7936"/>
    <lineage>
        <taxon>Eukaryota</taxon>
        <taxon>Metazoa</taxon>
        <taxon>Chordata</taxon>
        <taxon>Craniata</taxon>
        <taxon>Vertebrata</taxon>
        <taxon>Euteleostomi</taxon>
        <taxon>Actinopterygii</taxon>
        <taxon>Neopterygii</taxon>
        <taxon>Teleostei</taxon>
        <taxon>Anguilliformes</taxon>
        <taxon>Anguillidae</taxon>
        <taxon>Anguilla</taxon>
    </lineage>
</organism>
<reference evidence="1" key="1">
    <citation type="submission" date="2014-11" db="EMBL/GenBank/DDBJ databases">
        <authorList>
            <person name="Amaro Gonzalez C."/>
        </authorList>
    </citation>
    <scope>NUCLEOTIDE SEQUENCE</scope>
</reference>
<name>A0A0E9W2G4_ANGAN</name>
<evidence type="ECO:0000313" key="1">
    <source>
        <dbReference type="EMBL" id="JAH84547.1"/>
    </source>
</evidence>
<dbReference type="EMBL" id="GBXM01024030">
    <property type="protein sequence ID" value="JAH84547.1"/>
    <property type="molecule type" value="Transcribed_RNA"/>
</dbReference>
<sequence>MVTIWSYQMNFFMFGSKFCEEILGHYLNLQFVLIMH</sequence>
<protein>
    <submittedName>
        <fullName evidence="1">Uncharacterized protein</fullName>
    </submittedName>
</protein>
<proteinExistence type="predicted"/>